<comment type="caution">
    <text evidence="1">The sequence shown here is derived from an EMBL/GenBank/DDBJ whole genome shotgun (WGS) entry which is preliminary data.</text>
</comment>
<dbReference type="InterPro" id="IPR036236">
    <property type="entry name" value="Znf_C2H2_sf"/>
</dbReference>
<dbReference type="InterPro" id="IPR012349">
    <property type="entry name" value="Split_barrel_FMN-bd"/>
</dbReference>
<reference evidence="1 2" key="1">
    <citation type="submission" date="2024-07" db="EMBL/GenBank/DDBJ databases">
        <authorList>
            <person name="Akdeniz Z."/>
        </authorList>
    </citation>
    <scope>NUCLEOTIDE SEQUENCE [LARGE SCALE GENOMIC DNA]</scope>
</reference>
<evidence type="ECO:0000313" key="2">
    <source>
        <dbReference type="Proteomes" id="UP001642409"/>
    </source>
</evidence>
<dbReference type="EMBL" id="CAXDID020000001">
    <property type="protein sequence ID" value="CAL5970316.1"/>
    <property type="molecule type" value="Genomic_DNA"/>
</dbReference>
<gene>
    <name evidence="1" type="ORF">HINF_LOCUS256</name>
</gene>
<dbReference type="Proteomes" id="UP001642409">
    <property type="component" value="Unassembled WGS sequence"/>
</dbReference>
<evidence type="ECO:0000313" key="1">
    <source>
        <dbReference type="EMBL" id="CAL5970316.1"/>
    </source>
</evidence>
<protein>
    <submittedName>
        <fullName evidence="1">Splicing_factor 3A subunit 2</fullName>
    </submittedName>
</protein>
<name>A0ABP1GG98_9EUKA</name>
<dbReference type="Gene3D" id="3.30.160.60">
    <property type="entry name" value="Classic Zinc Finger"/>
    <property type="match status" value="1"/>
</dbReference>
<dbReference type="Gene3D" id="2.30.110.10">
    <property type="entry name" value="Electron Transport, Fmn-binding Protein, Chain A"/>
    <property type="match status" value="1"/>
</dbReference>
<keyword evidence="2" id="KW-1185">Reference proteome</keyword>
<organism evidence="1 2">
    <name type="scientific">Hexamita inflata</name>
    <dbReference type="NCBI Taxonomy" id="28002"/>
    <lineage>
        <taxon>Eukaryota</taxon>
        <taxon>Metamonada</taxon>
        <taxon>Diplomonadida</taxon>
        <taxon>Hexamitidae</taxon>
        <taxon>Hexamitinae</taxon>
        <taxon>Hexamita</taxon>
    </lineage>
</organism>
<dbReference type="SUPFAM" id="SSF57667">
    <property type="entry name" value="beta-beta-alpha zinc fingers"/>
    <property type="match status" value="1"/>
</dbReference>
<accession>A0ABP1GG98</accession>
<proteinExistence type="predicted"/>
<sequence length="188" mass="22401">MRSDYGQKSHNVIASATLKSIKRQKEPTDELTRVNYLGQFECILCGTRHVDQKSLEFHQQGKRHLQSLEKLKQKKQQDVQIFQTEMVKYEVSDLQHPWKNISGVKVALTVDKDQEVQTKFVTTQDKQYFIMEFPKSNFKKLEQIFLQEKQLTIKKKEHSAYQFSSFSSVCYEYLMYCKIKYKCKNYDE</sequence>